<accession>A0AC34REX2</accession>
<evidence type="ECO:0000313" key="1">
    <source>
        <dbReference type="Proteomes" id="UP000887576"/>
    </source>
</evidence>
<sequence>MFTSCIFFTIFFVQTLATTEWFGDLRAQLNPPKSPAFYDVTYDDIECPQGLQSNAIPDYVYFGAMIATMTVTEHTNCLERCVADKRCHAINFFEPMSYQEKGFCELLSETQLDNPRLMRPFRNATYYDNIRCRTDEEEDAIVITKPVGAVNEEEKKTETTVAPVDSHIPEAQESTDTTDAKVETTPQTLDQEKLTMAEIMKQLEAKVHEFNIRFRHRRST</sequence>
<dbReference type="WBParaSite" id="JU765_v2.g6240.t1">
    <property type="protein sequence ID" value="JU765_v2.g6240.t1"/>
    <property type="gene ID" value="JU765_v2.g6240"/>
</dbReference>
<reference evidence="2" key="1">
    <citation type="submission" date="2022-11" db="UniProtKB">
        <authorList>
            <consortium name="WormBaseParasite"/>
        </authorList>
    </citation>
    <scope>IDENTIFICATION</scope>
</reference>
<organism evidence="1 2">
    <name type="scientific">Panagrolaimus sp. JU765</name>
    <dbReference type="NCBI Taxonomy" id="591449"/>
    <lineage>
        <taxon>Eukaryota</taxon>
        <taxon>Metazoa</taxon>
        <taxon>Ecdysozoa</taxon>
        <taxon>Nematoda</taxon>
        <taxon>Chromadorea</taxon>
        <taxon>Rhabditida</taxon>
        <taxon>Tylenchina</taxon>
        <taxon>Panagrolaimomorpha</taxon>
        <taxon>Panagrolaimoidea</taxon>
        <taxon>Panagrolaimidae</taxon>
        <taxon>Panagrolaimus</taxon>
    </lineage>
</organism>
<name>A0AC34REX2_9BILA</name>
<dbReference type="Proteomes" id="UP000887576">
    <property type="component" value="Unplaced"/>
</dbReference>
<protein>
    <submittedName>
        <fullName evidence="2">Apple domain-containing protein</fullName>
    </submittedName>
</protein>
<evidence type="ECO:0000313" key="2">
    <source>
        <dbReference type="WBParaSite" id="JU765_v2.g6240.t1"/>
    </source>
</evidence>
<proteinExistence type="predicted"/>